<evidence type="ECO:0000256" key="1">
    <source>
        <dbReference type="SAM" id="MobiDB-lite"/>
    </source>
</evidence>
<sequence>MAILQKFLVAALLVTVNANPAPSPPVFQTQCNNKVYKYDELAGYGFLPSNGRDKTGDTLGGIGSSAAIDPKSWKKKGNSFSGILYGLPDRGWNTNGTINYIPRVQKFAIKFTPNCDATVANPSKPNIELTYLDTILLKGPDGTPATGLDPDFTEAATYPGFPPLPVATYPGDGFGGAGPGGKAVSLDSEGLVLTDDGFYISDEYGPYVYQFDFSGKMLGAIRPPDAILPLRNGTVSFSANSPPRYNPAKAPRPGNPTQGRSNNQGFEGLTADPKGENLYVLLQSAARQEGGAEAETRRYTRLLQYKLDKKKSPTYVAEYVVPLPIIANGTKVAAQSELHYISDTQFLILSRDSGAGTATASSTSVYRHVDVFDISKATNVKGSSYDAFNTSIASSAGVLKPGISAVDYCSFVDFNINSQLNRFGLHNGGAQDAGLLNEKWESLSLVETGEHGSKNEYYLFSLSDNDFITQNGFINSGKVAYADASGFNANNQILAFKITLPKGSRPLLG</sequence>
<dbReference type="OrthoDB" id="425936at2759"/>
<comment type="caution">
    <text evidence="4">The sequence shown here is derived from an EMBL/GenBank/DDBJ whole genome shotgun (WGS) entry which is preliminary data.</text>
</comment>
<reference evidence="4" key="1">
    <citation type="journal article" date="2020" name="Stud. Mycol.">
        <title>101 Dothideomycetes genomes: a test case for predicting lifestyles and emergence of pathogens.</title>
        <authorList>
            <person name="Haridas S."/>
            <person name="Albert R."/>
            <person name="Binder M."/>
            <person name="Bloem J."/>
            <person name="Labutti K."/>
            <person name="Salamov A."/>
            <person name="Andreopoulos B."/>
            <person name="Baker S."/>
            <person name="Barry K."/>
            <person name="Bills G."/>
            <person name="Bluhm B."/>
            <person name="Cannon C."/>
            <person name="Castanera R."/>
            <person name="Culley D."/>
            <person name="Daum C."/>
            <person name="Ezra D."/>
            <person name="Gonzalez J."/>
            <person name="Henrissat B."/>
            <person name="Kuo A."/>
            <person name="Liang C."/>
            <person name="Lipzen A."/>
            <person name="Lutzoni F."/>
            <person name="Magnuson J."/>
            <person name="Mondo S."/>
            <person name="Nolan M."/>
            <person name="Ohm R."/>
            <person name="Pangilinan J."/>
            <person name="Park H.-J."/>
            <person name="Ramirez L."/>
            <person name="Alfaro M."/>
            <person name="Sun H."/>
            <person name="Tritt A."/>
            <person name="Yoshinaga Y."/>
            <person name="Zwiers L.-H."/>
            <person name="Turgeon B."/>
            <person name="Goodwin S."/>
            <person name="Spatafora J."/>
            <person name="Crous P."/>
            <person name="Grigoriev I."/>
        </authorList>
    </citation>
    <scope>NUCLEOTIDE SEQUENCE</scope>
    <source>
        <strain evidence="4">CBS 130266</strain>
    </source>
</reference>
<evidence type="ECO:0000313" key="4">
    <source>
        <dbReference type="EMBL" id="KAF2425837.1"/>
    </source>
</evidence>
<proteinExistence type="predicted"/>
<dbReference type="EMBL" id="MU007067">
    <property type="protein sequence ID" value="KAF2425837.1"/>
    <property type="molecule type" value="Genomic_DNA"/>
</dbReference>
<feature type="compositionally biased region" description="Polar residues" evidence="1">
    <location>
        <begin position="255"/>
        <end position="265"/>
    </location>
</feature>
<evidence type="ECO:0000256" key="2">
    <source>
        <dbReference type="SAM" id="SignalP"/>
    </source>
</evidence>
<protein>
    <submittedName>
        <fullName evidence="4">Outer membrane autotransporter</fullName>
    </submittedName>
</protein>
<gene>
    <name evidence="4" type="ORF">EJ08DRAFT_736634</name>
</gene>
<keyword evidence="2" id="KW-0732">Signal</keyword>
<dbReference type="InterPro" id="IPR027372">
    <property type="entry name" value="Phytase-like_dom"/>
</dbReference>
<feature type="region of interest" description="Disordered" evidence="1">
    <location>
        <begin position="238"/>
        <end position="269"/>
    </location>
</feature>
<accession>A0A9P4NKN1</accession>
<keyword evidence="5" id="KW-1185">Reference proteome</keyword>
<organism evidence="4 5">
    <name type="scientific">Tothia fuscella</name>
    <dbReference type="NCBI Taxonomy" id="1048955"/>
    <lineage>
        <taxon>Eukaryota</taxon>
        <taxon>Fungi</taxon>
        <taxon>Dikarya</taxon>
        <taxon>Ascomycota</taxon>
        <taxon>Pezizomycotina</taxon>
        <taxon>Dothideomycetes</taxon>
        <taxon>Pleosporomycetidae</taxon>
        <taxon>Venturiales</taxon>
        <taxon>Cylindrosympodiaceae</taxon>
        <taxon>Tothia</taxon>
    </lineage>
</organism>
<dbReference type="PANTHER" id="PTHR37957">
    <property type="entry name" value="BLR7070 PROTEIN"/>
    <property type="match status" value="1"/>
</dbReference>
<feature type="domain" description="Phytase-like" evidence="3">
    <location>
        <begin position="130"/>
        <end position="383"/>
    </location>
</feature>
<name>A0A9P4NKN1_9PEZI</name>
<dbReference type="PANTHER" id="PTHR37957:SF1">
    <property type="entry name" value="PHYTASE-LIKE DOMAIN-CONTAINING PROTEIN"/>
    <property type="match status" value="1"/>
</dbReference>
<dbReference type="Proteomes" id="UP000800235">
    <property type="component" value="Unassembled WGS sequence"/>
</dbReference>
<dbReference type="AlphaFoldDB" id="A0A9P4NKN1"/>
<evidence type="ECO:0000259" key="3">
    <source>
        <dbReference type="Pfam" id="PF13449"/>
    </source>
</evidence>
<evidence type="ECO:0000313" key="5">
    <source>
        <dbReference type="Proteomes" id="UP000800235"/>
    </source>
</evidence>
<feature type="chain" id="PRO_5040421917" evidence="2">
    <location>
        <begin position="19"/>
        <end position="509"/>
    </location>
</feature>
<dbReference type="Pfam" id="PF13449">
    <property type="entry name" value="Phytase-like"/>
    <property type="match status" value="1"/>
</dbReference>
<feature type="signal peptide" evidence="2">
    <location>
        <begin position="1"/>
        <end position="18"/>
    </location>
</feature>